<name>A0A4Y8DJX9_9HELO</name>
<dbReference type="OrthoDB" id="3561268at2759"/>
<evidence type="ECO:0000259" key="5">
    <source>
        <dbReference type="Pfam" id="PF00933"/>
    </source>
</evidence>
<evidence type="ECO:0000256" key="4">
    <source>
        <dbReference type="ARBA" id="ARBA00023295"/>
    </source>
</evidence>
<evidence type="ECO:0000256" key="2">
    <source>
        <dbReference type="ARBA" id="ARBA00022801"/>
    </source>
</evidence>
<comment type="similarity">
    <text evidence="1">Belongs to the glycosyl hydrolase 3 family.</text>
</comment>
<dbReference type="InterPro" id="IPR050226">
    <property type="entry name" value="NagZ_Beta-hexosaminidase"/>
</dbReference>
<protein>
    <recommendedName>
        <fullName evidence="5">Glycoside hydrolase family 3 N-terminal domain-containing protein</fullName>
    </recommendedName>
</protein>
<keyword evidence="3" id="KW-0325">Glycoprotein</keyword>
<accession>A0A4Y8DJX9</accession>
<dbReference type="SUPFAM" id="SSF51445">
    <property type="entry name" value="(Trans)glycosidases"/>
    <property type="match status" value="1"/>
</dbReference>
<dbReference type="GO" id="GO:0009254">
    <property type="term" value="P:peptidoglycan turnover"/>
    <property type="evidence" value="ECO:0007669"/>
    <property type="project" value="TreeGrafter"/>
</dbReference>
<dbReference type="InterPro" id="IPR017853">
    <property type="entry name" value="GH"/>
</dbReference>
<dbReference type="InterPro" id="IPR036962">
    <property type="entry name" value="Glyco_hydro_3_N_sf"/>
</dbReference>
<evidence type="ECO:0000313" key="6">
    <source>
        <dbReference type="EMBL" id="TEY87346.1"/>
    </source>
</evidence>
<keyword evidence="7" id="KW-1185">Reference proteome</keyword>
<feature type="domain" description="Glycoside hydrolase family 3 N-terminal" evidence="5">
    <location>
        <begin position="1"/>
        <end position="126"/>
    </location>
</feature>
<dbReference type="EMBL" id="PHWZ01000003">
    <property type="protein sequence ID" value="TEY87346.1"/>
    <property type="molecule type" value="Genomic_DNA"/>
</dbReference>
<evidence type="ECO:0000256" key="3">
    <source>
        <dbReference type="ARBA" id="ARBA00023180"/>
    </source>
</evidence>
<gene>
    <name evidence="6" type="ORF">BOTCAL_0003g00260</name>
</gene>
<dbReference type="InterPro" id="IPR001764">
    <property type="entry name" value="Glyco_hydro_3_N"/>
</dbReference>
<keyword evidence="2" id="KW-0378">Hydrolase</keyword>
<dbReference type="GO" id="GO:0005975">
    <property type="term" value="P:carbohydrate metabolic process"/>
    <property type="evidence" value="ECO:0007669"/>
    <property type="project" value="InterPro"/>
</dbReference>
<keyword evidence="4" id="KW-0326">Glycosidase</keyword>
<organism evidence="6 7">
    <name type="scientific">Botryotinia calthae</name>
    <dbReference type="NCBI Taxonomy" id="38488"/>
    <lineage>
        <taxon>Eukaryota</taxon>
        <taxon>Fungi</taxon>
        <taxon>Dikarya</taxon>
        <taxon>Ascomycota</taxon>
        <taxon>Pezizomycotina</taxon>
        <taxon>Leotiomycetes</taxon>
        <taxon>Helotiales</taxon>
        <taxon>Sclerotiniaceae</taxon>
        <taxon>Botryotinia</taxon>
    </lineage>
</organism>
<dbReference type="Proteomes" id="UP000297299">
    <property type="component" value="Unassembled WGS sequence"/>
</dbReference>
<reference evidence="6 7" key="1">
    <citation type="submission" date="2017-11" db="EMBL/GenBank/DDBJ databases">
        <title>Comparative genomics of Botrytis spp.</title>
        <authorList>
            <person name="Valero-Jimenez C.A."/>
            <person name="Tapia P."/>
            <person name="Veloso J."/>
            <person name="Silva-Moreno E."/>
            <person name="Staats M."/>
            <person name="Valdes J.H."/>
            <person name="Van Kan J.A.L."/>
        </authorList>
    </citation>
    <scope>NUCLEOTIDE SEQUENCE [LARGE SCALE GENOMIC DNA]</scope>
    <source>
        <strain evidence="6 7">MUCL2830</strain>
    </source>
</reference>
<evidence type="ECO:0000313" key="7">
    <source>
        <dbReference type="Proteomes" id="UP000297299"/>
    </source>
</evidence>
<dbReference type="Pfam" id="PF00933">
    <property type="entry name" value="Glyco_hydro_3"/>
    <property type="match status" value="1"/>
</dbReference>
<dbReference type="PANTHER" id="PTHR30480">
    <property type="entry name" value="BETA-HEXOSAMINIDASE-RELATED"/>
    <property type="match status" value="1"/>
</dbReference>
<dbReference type="AlphaFoldDB" id="A0A4Y8DJX9"/>
<dbReference type="GO" id="GO:0004553">
    <property type="term" value="F:hydrolase activity, hydrolyzing O-glycosyl compounds"/>
    <property type="evidence" value="ECO:0007669"/>
    <property type="project" value="InterPro"/>
</dbReference>
<evidence type="ECO:0000256" key="1">
    <source>
        <dbReference type="ARBA" id="ARBA00005336"/>
    </source>
</evidence>
<dbReference type="Gene3D" id="3.20.20.300">
    <property type="entry name" value="Glycoside hydrolase, family 3, N-terminal domain"/>
    <property type="match status" value="1"/>
</dbReference>
<dbReference type="PANTHER" id="PTHR30480:SF16">
    <property type="entry name" value="GLYCOSIDE HYDROLASE FAMILY 3 DOMAIN PROTEIN"/>
    <property type="match status" value="1"/>
</dbReference>
<dbReference type="STRING" id="38488.A0A4Y8DJX9"/>
<sequence>MVSCFKHLLGHGDTTDDSQYGLLVVIETKSELEAYGLVPFRQAMKADTDAVMVAHISLTLLDNTFDVVIDDLPASSSPDATRILREEMKYDGLIVSDYLKMGGMRATYGTEKELVMMLKVSATNMITNTSTQISHIWAGTDCVIVFHTLKAQLGVIKAVIAAVKIW</sequence>
<comment type="caution">
    <text evidence="6">The sequence shown here is derived from an EMBL/GenBank/DDBJ whole genome shotgun (WGS) entry which is preliminary data.</text>
</comment>
<proteinExistence type="inferred from homology"/>